<keyword evidence="3" id="KW-1185">Reference proteome</keyword>
<dbReference type="OrthoDB" id="446422at2759"/>
<proteinExistence type="predicted"/>
<feature type="compositionally biased region" description="Low complexity" evidence="1">
    <location>
        <begin position="334"/>
        <end position="349"/>
    </location>
</feature>
<accession>A0A9W7CRL7</accession>
<feature type="compositionally biased region" description="Low complexity" evidence="1">
    <location>
        <begin position="798"/>
        <end position="818"/>
    </location>
</feature>
<feature type="region of interest" description="Disordered" evidence="1">
    <location>
        <begin position="252"/>
        <end position="300"/>
    </location>
</feature>
<feature type="region of interest" description="Disordered" evidence="1">
    <location>
        <begin position="34"/>
        <end position="73"/>
    </location>
</feature>
<evidence type="ECO:0000313" key="2">
    <source>
        <dbReference type="EMBL" id="GMF39645.1"/>
    </source>
</evidence>
<dbReference type="EMBL" id="BSXT01001179">
    <property type="protein sequence ID" value="GMF39645.1"/>
    <property type="molecule type" value="Genomic_DNA"/>
</dbReference>
<feature type="compositionally biased region" description="Low complexity" evidence="1">
    <location>
        <begin position="511"/>
        <end position="528"/>
    </location>
</feature>
<organism evidence="2 3">
    <name type="scientific">Phytophthora fragariaefolia</name>
    <dbReference type="NCBI Taxonomy" id="1490495"/>
    <lineage>
        <taxon>Eukaryota</taxon>
        <taxon>Sar</taxon>
        <taxon>Stramenopiles</taxon>
        <taxon>Oomycota</taxon>
        <taxon>Peronosporomycetes</taxon>
        <taxon>Peronosporales</taxon>
        <taxon>Peronosporaceae</taxon>
        <taxon>Phytophthora</taxon>
    </lineage>
</organism>
<feature type="region of interest" description="Disordered" evidence="1">
    <location>
        <begin position="798"/>
        <end position="875"/>
    </location>
</feature>
<feature type="compositionally biased region" description="Basic and acidic residues" evidence="1">
    <location>
        <begin position="269"/>
        <end position="285"/>
    </location>
</feature>
<protein>
    <submittedName>
        <fullName evidence="2">Unnamed protein product</fullName>
    </submittedName>
</protein>
<evidence type="ECO:0000256" key="1">
    <source>
        <dbReference type="SAM" id="MobiDB-lite"/>
    </source>
</evidence>
<comment type="caution">
    <text evidence="2">The sequence shown here is derived from an EMBL/GenBank/DDBJ whole genome shotgun (WGS) entry which is preliminary data.</text>
</comment>
<feature type="region of interest" description="Disordered" evidence="1">
    <location>
        <begin position="892"/>
        <end position="939"/>
    </location>
</feature>
<reference evidence="2" key="1">
    <citation type="submission" date="2023-04" db="EMBL/GenBank/DDBJ databases">
        <title>Phytophthora fragariaefolia NBRC 109709.</title>
        <authorList>
            <person name="Ichikawa N."/>
            <person name="Sato H."/>
            <person name="Tonouchi N."/>
        </authorList>
    </citation>
    <scope>NUCLEOTIDE SEQUENCE</scope>
    <source>
        <strain evidence="2">NBRC 109709</strain>
    </source>
</reference>
<dbReference type="Proteomes" id="UP001165121">
    <property type="component" value="Unassembled WGS sequence"/>
</dbReference>
<dbReference type="AlphaFoldDB" id="A0A9W7CRL7"/>
<feature type="compositionally biased region" description="Acidic residues" evidence="1">
    <location>
        <begin position="253"/>
        <end position="268"/>
    </location>
</feature>
<feature type="region of interest" description="Disordered" evidence="1">
    <location>
        <begin position="498"/>
        <end position="528"/>
    </location>
</feature>
<gene>
    <name evidence="2" type="ORF">Pfra01_001185800</name>
</gene>
<sequence length="939" mass="102152">MATPTSTSRLPGSFNSSFRALLARRTRLHLFGMASNNPTTCSPPSRAGLRSGPTSPPAPGKTQIPAYDSDGLESDDETLLALSSLAKMESSRAPRPIETGNYQQEKAITSSTSTLGFTADCIDVVQQAIDAIEDALVRCPKYERREALTELLMHAKIEQAKKASASLDATTPRSTNERPRAYHHHWRAAQSDNSLLTCIAPRSISFEHVEDEEAHQHGVDDADLCGRMGEATIDVDGLLNDDDEDIGYRITEDILEPESNQAEDESDDNGAKHDEDRDTSSHRDDTEIEEEDVPVKHSKMCAAPSTTSRLRVLLPILTANIIVKGVQVPQLPRGSDGSYSSDSDTPPDTVAKSKLASKIAGRSSRQKFQFPEKELLQLLEDEEANTSSALSPGMRNSYRRFSPNSKITGTVPLRRKSFSMKRSPLKSTALAGFGSIPLVSLSETGKAASPSATRQTKQLWAVRRKSTSACHIASTSVQTSRRNSKSFSATKNQILAFNNMKKVQASPKKTSSGSPRPSSASSPASPVSAAQTQMVISVRERTSDGVPELVIAKKPVRFVVWHWNDRCIRVPFMSAANLMELGPAQHGIMLRQLRYVKSMMHELPWAKAHLRSLLSRYTAKEVSKEELYPQLNALGIQVQREIGSRAKQHRALTAHKQRLTVTLTLATSVVNDTLVTKFGRRGRPHASRLLYDPTSPLQLRWRRKHGERSVEYLAVDEIEVIEVPDASRLSNGGGGTFGRGNKKAAAAVAIDPDSCLSLVTPSRSLDLQVASALHREWLANAVRGIVSFAQQYKAAKASASSSDEGSSSDSIPSASALARRSRQLPSSHVEDGHAGAVGGHEPRWEEGARGAVAVAHDDRERRRHGQRHGGPELGRHGALRILVVAAVAHEAQEGAREPAGQQRRGAAGAHEAHEAAQAQQHAVLQPHHRNAQNGPQRAS</sequence>
<feature type="compositionally biased region" description="Low complexity" evidence="1">
    <location>
        <begin position="897"/>
        <end position="922"/>
    </location>
</feature>
<evidence type="ECO:0000313" key="3">
    <source>
        <dbReference type="Proteomes" id="UP001165121"/>
    </source>
</evidence>
<name>A0A9W7CRL7_9STRA</name>
<feature type="region of interest" description="Disordered" evidence="1">
    <location>
        <begin position="329"/>
        <end position="363"/>
    </location>
</feature>
<feature type="compositionally biased region" description="Polar residues" evidence="1">
    <location>
        <begin position="34"/>
        <end position="43"/>
    </location>
</feature>